<accession>A0A917R0I7</accession>
<evidence type="ECO:0000256" key="1">
    <source>
        <dbReference type="ARBA" id="ARBA00007074"/>
    </source>
</evidence>
<dbReference type="PROSITE" id="PS51935">
    <property type="entry name" value="NLPC_P60"/>
    <property type="match status" value="1"/>
</dbReference>
<sequence>MPHAVLRRAAAMSAMTTVTTVTTLVAGVLGAAGACPGPAWGAVAARSSPVARLAAGAHAIGLRTAGSRVAALPGGGAIWTPGPWAASWARRRHTGAGPGDRVANWALTQLGKPYVWAAAGPHAYDCSGLTMRAWQRAGVALPHWTGTQWLSGPRVTADGLRRGDLLFFGRSPLDPRSIGHVGVYIGGGQMVHAPRTGDVVRIATMWRPNLVGVVRPRRQGPA</sequence>
<comment type="caution">
    <text evidence="6">The sequence shown here is derived from an EMBL/GenBank/DDBJ whole genome shotgun (WGS) entry which is preliminary data.</text>
</comment>
<dbReference type="Proteomes" id="UP000645217">
    <property type="component" value="Unassembled WGS sequence"/>
</dbReference>
<proteinExistence type="inferred from homology"/>
<evidence type="ECO:0000256" key="4">
    <source>
        <dbReference type="ARBA" id="ARBA00022807"/>
    </source>
</evidence>
<keyword evidence="3" id="KW-0378">Hydrolase</keyword>
<dbReference type="GO" id="GO:0008234">
    <property type="term" value="F:cysteine-type peptidase activity"/>
    <property type="evidence" value="ECO:0007669"/>
    <property type="project" value="UniProtKB-KW"/>
</dbReference>
<gene>
    <name evidence="6" type="ORF">GCM10007964_23190</name>
</gene>
<dbReference type="PANTHER" id="PTHR47359">
    <property type="entry name" value="PEPTIDOGLYCAN DL-ENDOPEPTIDASE CWLO"/>
    <property type="match status" value="1"/>
</dbReference>
<evidence type="ECO:0000256" key="3">
    <source>
        <dbReference type="ARBA" id="ARBA00022801"/>
    </source>
</evidence>
<feature type="domain" description="NlpC/P60" evidence="5">
    <location>
        <begin position="96"/>
        <end position="222"/>
    </location>
</feature>
<dbReference type="InterPro" id="IPR038765">
    <property type="entry name" value="Papain-like_cys_pep_sf"/>
</dbReference>
<comment type="similarity">
    <text evidence="1">Belongs to the peptidase C40 family.</text>
</comment>
<dbReference type="Pfam" id="PF00877">
    <property type="entry name" value="NLPC_P60"/>
    <property type="match status" value="1"/>
</dbReference>
<protein>
    <recommendedName>
        <fullName evidence="5">NlpC/P60 domain-containing protein</fullName>
    </recommendedName>
</protein>
<evidence type="ECO:0000313" key="6">
    <source>
        <dbReference type="EMBL" id="GGK79931.1"/>
    </source>
</evidence>
<keyword evidence="7" id="KW-1185">Reference proteome</keyword>
<organism evidence="6 7">
    <name type="scientific">Sphaerisporangium melleum</name>
    <dbReference type="NCBI Taxonomy" id="321316"/>
    <lineage>
        <taxon>Bacteria</taxon>
        <taxon>Bacillati</taxon>
        <taxon>Actinomycetota</taxon>
        <taxon>Actinomycetes</taxon>
        <taxon>Streptosporangiales</taxon>
        <taxon>Streptosporangiaceae</taxon>
        <taxon>Sphaerisporangium</taxon>
    </lineage>
</organism>
<dbReference type="GO" id="GO:0006508">
    <property type="term" value="P:proteolysis"/>
    <property type="evidence" value="ECO:0007669"/>
    <property type="project" value="UniProtKB-KW"/>
</dbReference>
<name>A0A917R0I7_9ACTN</name>
<reference evidence="6" key="2">
    <citation type="submission" date="2020-09" db="EMBL/GenBank/DDBJ databases">
        <authorList>
            <person name="Sun Q."/>
            <person name="Ohkuma M."/>
        </authorList>
    </citation>
    <scope>NUCLEOTIDE SEQUENCE</scope>
    <source>
        <strain evidence="6">JCM 13064</strain>
    </source>
</reference>
<evidence type="ECO:0000259" key="5">
    <source>
        <dbReference type="PROSITE" id="PS51935"/>
    </source>
</evidence>
<dbReference type="PANTHER" id="PTHR47359:SF3">
    <property type="entry name" value="NLP_P60 DOMAIN-CONTAINING PROTEIN-RELATED"/>
    <property type="match status" value="1"/>
</dbReference>
<evidence type="ECO:0000256" key="2">
    <source>
        <dbReference type="ARBA" id="ARBA00022670"/>
    </source>
</evidence>
<evidence type="ECO:0000313" key="7">
    <source>
        <dbReference type="Proteomes" id="UP000645217"/>
    </source>
</evidence>
<dbReference type="SUPFAM" id="SSF54001">
    <property type="entry name" value="Cysteine proteinases"/>
    <property type="match status" value="1"/>
</dbReference>
<reference evidence="6" key="1">
    <citation type="journal article" date="2014" name="Int. J. Syst. Evol. Microbiol.">
        <title>Complete genome sequence of Corynebacterium casei LMG S-19264T (=DSM 44701T), isolated from a smear-ripened cheese.</title>
        <authorList>
            <consortium name="US DOE Joint Genome Institute (JGI-PGF)"/>
            <person name="Walter F."/>
            <person name="Albersmeier A."/>
            <person name="Kalinowski J."/>
            <person name="Ruckert C."/>
        </authorList>
    </citation>
    <scope>NUCLEOTIDE SEQUENCE</scope>
    <source>
        <strain evidence="6">JCM 13064</strain>
    </source>
</reference>
<dbReference type="PROSITE" id="PS51257">
    <property type="entry name" value="PROKAR_LIPOPROTEIN"/>
    <property type="match status" value="1"/>
</dbReference>
<keyword evidence="2" id="KW-0645">Protease</keyword>
<dbReference type="InterPro" id="IPR000064">
    <property type="entry name" value="NLP_P60_dom"/>
</dbReference>
<dbReference type="AlphaFoldDB" id="A0A917R0I7"/>
<dbReference type="InterPro" id="IPR051794">
    <property type="entry name" value="PG_Endopeptidase_C40"/>
</dbReference>
<dbReference type="EMBL" id="BMNT01000011">
    <property type="protein sequence ID" value="GGK79931.1"/>
    <property type="molecule type" value="Genomic_DNA"/>
</dbReference>
<dbReference type="Gene3D" id="3.90.1720.10">
    <property type="entry name" value="endopeptidase domain like (from Nostoc punctiforme)"/>
    <property type="match status" value="1"/>
</dbReference>
<keyword evidence="4" id="KW-0788">Thiol protease</keyword>